<dbReference type="Proteomes" id="UP000028547">
    <property type="component" value="Unassembled WGS sequence"/>
</dbReference>
<dbReference type="PANTHER" id="PTHR21660">
    <property type="entry name" value="THIOESTERASE SUPERFAMILY MEMBER-RELATED"/>
    <property type="match status" value="1"/>
</dbReference>
<dbReference type="AlphaFoldDB" id="A0A084SVK2"/>
<keyword evidence="2" id="KW-0378">Hydrolase</keyword>
<evidence type="ECO:0000313" key="5">
    <source>
        <dbReference type="Proteomes" id="UP000028547"/>
    </source>
</evidence>
<dbReference type="Gene3D" id="3.10.129.10">
    <property type="entry name" value="Hotdog Thioesterase"/>
    <property type="match status" value="1"/>
</dbReference>
<comment type="caution">
    <text evidence="4">The sequence shown here is derived from an EMBL/GenBank/DDBJ whole genome shotgun (WGS) entry which is preliminary data.</text>
</comment>
<dbReference type="Pfam" id="PF03061">
    <property type="entry name" value="4HBT"/>
    <property type="match status" value="1"/>
</dbReference>
<organism evidence="4 5">
    <name type="scientific">Archangium violaceum Cb vi76</name>
    <dbReference type="NCBI Taxonomy" id="1406225"/>
    <lineage>
        <taxon>Bacteria</taxon>
        <taxon>Pseudomonadati</taxon>
        <taxon>Myxococcota</taxon>
        <taxon>Myxococcia</taxon>
        <taxon>Myxococcales</taxon>
        <taxon>Cystobacterineae</taxon>
        <taxon>Archangiaceae</taxon>
        <taxon>Archangium</taxon>
    </lineage>
</organism>
<dbReference type="PANTHER" id="PTHR21660:SF1">
    <property type="entry name" value="ACYL-COENZYME A THIOESTERASE 13"/>
    <property type="match status" value="1"/>
</dbReference>
<dbReference type="CDD" id="cd03443">
    <property type="entry name" value="PaaI_thioesterase"/>
    <property type="match status" value="1"/>
</dbReference>
<accession>A0A084SVK2</accession>
<proteinExistence type="inferred from homology"/>
<dbReference type="InterPro" id="IPR006683">
    <property type="entry name" value="Thioestr_dom"/>
</dbReference>
<evidence type="ECO:0000313" key="4">
    <source>
        <dbReference type="EMBL" id="KFA92487.1"/>
    </source>
</evidence>
<comment type="similarity">
    <text evidence="1">Belongs to the thioesterase PaaI family.</text>
</comment>
<dbReference type="GO" id="GO:0047617">
    <property type="term" value="F:fatty acyl-CoA hydrolase activity"/>
    <property type="evidence" value="ECO:0007669"/>
    <property type="project" value="InterPro"/>
</dbReference>
<gene>
    <name evidence="4" type="ORF">Q664_15260</name>
</gene>
<sequence>MNGRVAAPKTTRHLQDLQRIMRGEAPPPPIAKLLGLMLTSAETGRVVIELDASARHANPMGTLHGGVICDLADLAMGASMATTLEDEESFTSLDLTTKFLKPIWNARLRATGRVVKRTRTLGLIECDVEDEKNSLVARVFSSCMVLRGDEARGR</sequence>
<evidence type="ECO:0000256" key="1">
    <source>
        <dbReference type="ARBA" id="ARBA00008324"/>
    </source>
</evidence>
<dbReference type="RefSeq" id="WP_043394985.1">
    <property type="nucleotide sequence ID" value="NZ_JPMI01000094.1"/>
</dbReference>
<feature type="domain" description="Thioesterase" evidence="3">
    <location>
        <begin position="60"/>
        <end position="136"/>
    </location>
</feature>
<reference evidence="4 5" key="1">
    <citation type="submission" date="2014-07" db="EMBL/GenBank/DDBJ databases">
        <title>Draft Genome Sequence of Gephyronic Acid Producer, Cystobacter violaceus Strain Cb vi76.</title>
        <authorList>
            <person name="Stevens D.C."/>
            <person name="Young J."/>
            <person name="Carmichael R."/>
            <person name="Tan J."/>
            <person name="Taylor R.E."/>
        </authorList>
    </citation>
    <scope>NUCLEOTIDE SEQUENCE [LARGE SCALE GENOMIC DNA]</scope>
    <source>
        <strain evidence="4 5">Cb vi76</strain>
    </source>
</reference>
<protein>
    <recommendedName>
        <fullName evidence="3">Thioesterase domain-containing protein</fullName>
    </recommendedName>
</protein>
<evidence type="ECO:0000259" key="3">
    <source>
        <dbReference type="Pfam" id="PF03061"/>
    </source>
</evidence>
<evidence type="ECO:0000256" key="2">
    <source>
        <dbReference type="ARBA" id="ARBA00022801"/>
    </source>
</evidence>
<dbReference type="InterPro" id="IPR029069">
    <property type="entry name" value="HotDog_dom_sf"/>
</dbReference>
<dbReference type="SUPFAM" id="SSF54637">
    <property type="entry name" value="Thioesterase/thiol ester dehydrase-isomerase"/>
    <property type="match status" value="1"/>
</dbReference>
<dbReference type="InterPro" id="IPR039298">
    <property type="entry name" value="ACOT13"/>
</dbReference>
<dbReference type="EMBL" id="JPMI01000094">
    <property type="protein sequence ID" value="KFA92487.1"/>
    <property type="molecule type" value="Genomic_DNA"/>
</dbReference>
<dbReference type="InterPro" id="IPR003736">
    <property type="entry name" value="PAAI_dom"/>
</dbReference>
<name>A0A084SVK2_9BACT</name>
<dbReference type="NCBIfam" id="TIGR00369">
    <property type="entry name" value="unchar_dom_1"/>
    <property type="match status" value="1"/>
</dbReference>